<name>A0A8J4DBH8_9CHLO</name>
<dbReference type="AlphaFoldDB" id="A0A8J4DBH8"/>
<gene>
    <name evidence="1" type="ORF">Vretifemale_4502</name>
</gene>
<dbReference type="EMBL" id="BNCP01000006">
    <property type="protein sequence ID" value="GIL74503.1"/>
    <property type="molecule type" value="Genomic_DNA"/>
</dbReference>
<sequence>MWWGRLSHAPAGSTPSFRCCACVVGGGTACWRGRGQALYRGIGGSVAAGPASSRWKLMLAPAPGWIYGNHRNGRSKGFLSHILTGADVGYPHQLGPVHRMEVHDPKWDALATLRARMAAGNCNSADVRGPGAALPAGLGNLDRYLESDVQTTLRARQRAARLFVFIRYRLALLHHLHLQWLHAHDSCYPLEF</sequence>
<comment type="caution">
    <text evidence="1">The sequence shown here is derived from an EMBL/GenBank/DDBJ whole genome shotgun (WGS) entry which is preliminary data.</text>
</comment>
<accession>A0A8J4DBH8</accession>
<evidence type="ECO:0000313" key="2">
    <source>
        <dbReference type="Proteomes" id="UP000747110"/>
    </source>
</evidence>
<proteinExistence type="predicted"/>
<evidence type="ECO:0000313" key="1">
    <source>
        <dbReference type="EMBL" id="GIL74503.1"/>
    </source>
</evidence>
<protein>
    <submittedName>
        <fullName evidence="1">Uncharacterized protein</fullName>
    </submittedName>
</protein>
<keyword evidence="2" id="KW-1185">Reference proteome</keyword>
<reference evidence="1" key="1">
    <citation type="journal article" date="2021" name="Proc. Natl. Acad. Sci. U.S.A.">
        <title>Three genomes in the algal genus Volvox reveal the fate of a haploid sex-determining region after a transition to homothallism.</title>
        <authorList>
            <person name="Yamamoto K."/>
            <person name="Hamaji T."/>
            <person name="Kawai-Toyooka H."/>
            <person name="Matsuzaki R."/>
            <person name="Takahashi F."/>
            <person name="Nishimura Y."/>
            <person name="Kawachi M."/>
            <person name="Noguchi H."/>
            <person name="Minakuchi Y."/>
            <person name="Umen J.G."/>
            <person name="Toyoda A."/>
            <person name="Nozaki H."/>
        </authorList>
    </citation>
    <scope>NUCLEOTIDE SEQUENCE</scope>
    <source>
        <strain evidence="1">NIES-3786</strain>
    </source>
</reference>
<dbReference type="Proteomes" id="UP000747110">
    <property type="component" value="Unassembled WGS sequence"/>
</dbReference>
<organism evidence="1 2">
    <name type="scientific">Volvox reticuliferus</name>
    <dbReference type="NCBI Taxonomy" id="1737510"/>
    <lineage>
        <taxon>Eukaryota</taxon>
        <taxon>Viridiplantae</taxon>
        <taxon>Chlorophyta</taxon>
        <taxon>core chlorophytes</taxon>
        <taxon>Chlorophyceae</taxon>
        <taxon>CS clade</taxon>
        <taxon>Chlamydomonadales</taxon>
        <taxon>Volvocaceae</taxon>
        <taxon>Volvox</taxon>
    </lineage>
</organism>
<dbReference type="PROSITE" id="PS51257">
    <property type="entry name" value="PROKAR_LIPOPROTEIN"/>
    <property type="match status" value="1"/>
</dbReference>